<comment type="similarity">
    <text evidence="10">Belongs to the MCM family.</text>
</comment>
<dbReference type="SMART" id="SM00350">
    <property type="entry name" value="MCM"/>
    <property type="match status" value="1"/>
</dbReference>
<comment type="subcellular location">
    <subcellularLocation>
        <location evidence="1 11">Nucleus</location>
    </subcellularLocation>
</comment>
<dbReference type="PANTHER" id="PTHR11630">
    <property type="entry name" value="DNA REPLICATION LICENSING FACTOR MCM FAMILY MEMBER"/>
    <property type="match status" value="1"/>
</dbReference>
<dbReference type="GO" id="GO:0042555">
    <property type="term" value="C:MCM complex"/>
    <property type="evidence" value="ECO:0007669"/>
    <property type="project" value="InterPro"/>
</dbReference>
<dbReference type="InterPro" id="IPR001208">
    <property type="entry name" value="MCM_dom"/>
</dbReference>
<comment type="function">
    <text evidence="11">Acts as component of the MCM2-7 complex (MCM complex) which is the replicative helicase essential for 'once per cell cycle' DNA replication initiation and elongation in eukaryotic cells. The active ATPase sites in the MCM2-7 ring are formed through the interaction surfaces of two neighboring subunits such that a critical structure of a conserved arginine finger motif is provided in trans relative to the ATP-binding site of the Walker A box of the adjacent subunit. The six ATPase active sites, however, are likely to contribute differentially to the complex helicase activity.</text>
</comment>
<evidence type="ECO:0000256" key="1">
    <source>
        <dbReference type="ARBA" id="ARBA00004123"/>
    </source>
</evidence>
<dbReference type="GO" id="GO:0006271">
    <property type="term" value="P:DNA strand elongation involved in DNA replication"/>
    <property type="evidence" value="ECO:0007669"/>
    <property type="project" value="TreeGrafter"/>
</dbReference>
<feature type="compositionally biased region" description="Basic residues" evidence="12">
    <location>
        <begin position="632"/>
        <end position="641"/>
    </location>
</feature>
<comment type="catalytic activity">
    <reaction evidence="11">
        <text>ATP + H2O = ADP + phosphate + H(+)</text>
        <dbReference type="Rhea" id="RHEA:13065"/>
        <dbReference type="ChEBI" id="CHEBI:15377"/>
        <dbReference type="ChEBI" id="CHEBI:15378"/>
        <dbReference type="ChEBI" id="CHEBI:30616"/>
        <dbReference type="ChEBI" id="CHEBI:43474"/>
        <dbReference type="ChEBI" id="CHEBI:456216"/>
        <dbReference type="EC" id="3.6.4.12"/>
    </reaction>
</comment>
<keyword evidence="4 11" id="KW-0378">Hydrolase</keyword>
<dbReference type="VEuPathDB" id="CryptoDB:cubi_01605"/>
<dbReference type="Proteomes" id="UP000186176">
    <property type="component" value="Unassembled WGS sequence"/>
</dbReference>
<feature type="region of interest" description="Disordered" evidence="12">
    <location>
        <begin position="352"/>
        <end position="371"/>
    </location>
</feature>
<keyword evidence="2 11" id="KW-0235">DNA replication</keyword>
<evidence type="ECO:0000256" key="2">
    <source>
        <dbReference type="ARBA" id="ARBA00022705"/>
    </source>
</evidence>
<dbReference type="InterPro" id="IPR033762">
    <property type="entry name" value="MCM_OB"/>
</dbReference>
<comment type="caution">
    <text evidence="14">The sequence shown here is derived from an EMBL/GenBank/DDBJ whole genome shotgun (WGS) entry which is preliminary data.</text>
</comment>
<evidence type="ECO:0000256" key="12">
    <source>
        <dbReference type="SAM" id="MobiDB-lite"/>
    </source>
</evidence>
<dbReference type="PANTHER" id="PTHR11630:SF26">
    <property type="entry name" value="DNA REPLICATION LICENSING FACTOR MCM7"/>
    <property type="match status" value="1"/>
</dbReference>
<dbReference type="GO" id="GO:0006270">
    <property type="term" value="P:DNA replication initiation"/>
    <property type="evidence" value="ECO:0007669"/>
    <property type="project" value="InterPro"/>
</dbReference>
<dbReference type="Gene3D" id="2.40.50.140">
    <property type="entry name" value="Nucleic acid-binding proteins"/>
    <property type="match status" value="1"/>
</dbReference>
<reference evidence="14 15" key="1">
    <citation type="submission" date="2016-10" db="EMBL/GenBank/DDBJ databases">
        <title>Reductive evolution of mitochondrial metabolism and differential evolution of invasion-related proteins in Cryptosporidium.</title>
        <authorList>
            <person name="Liu S."/>
            <person name="Roellig D.M."/>
            <person name="Guo Y."/>
            <person name="Li N."/>
            <person name="Frace M.A."/>
            <person name="Tang K."/>
            <person name="Zhang L."/>
            <person name="Feng Y."/>
            <person name="Xiao L."/>
        </authorList>
    </citation>
    <scope>NUCLEOTIDE SEQUENCE [LARGE SCALE GENOMIC DNA]</scope>
    <source>
        <strain evidence="14">39726</strain>
    </source>
</reference>
<keyword evidence="3 10" id="KW-0547">Nucleotide-binding</keyword>
<dbReference type="GO" id="GO:0003697">
    <property type="term" value="F:single-stranded DNA binding"/>
    <property type="evidence" value="ECO:0007669"/>
    <property type="project" value="TreeGrafter"/>
</dbReference>
<evidence type="ECO:0000313" key="15">
    <source>
        <dbReference type="Proteomes" id="UP000186176"/>
    </source>
</evidence>
<evidence type="ECO:0000256" key="10">
    <source>
        <dbReference type="RuleBase" id="RU004070"/>
    </source>
</evidence>
<dbReference type="GO" id="GO:0005634">
    <property type="term" value="C:nucleus"/>
    <property type="evidence" value="ECO:0007669"/>
    <property type="project" value="UniProtKB-SubCell"/>
</dbReference>
<dbReference type="Gene3D" id="2.20.28.10">
    <property type="match status" value="1"/>
</dbReference>
<keyword evidence="5 11" id="KW-0347">Helicase</keyword>
<dbReference type="GO" id="GO:0017116">
    <property type="term" value="F:single-stranded DNA helicase activity"/>
    <property type="evidence" value="ECO:0007669"/>
    <property type="project" value="TreeGrafter"/>
</dbReference>
<dbReference type="SUPFAM" id="SSF50249">
    <property type="entry name" value="Nucleic acid-binding proteins"/>
    <property type="match status" value="1"/>
</dbReference>
<feature type="region of interest" description="Disordered" evidence="12">
    <location>
        <begin position="606"/>
        <end position="654"/>
    </location>
</feature>
<name>A0A1J4MDG4_9CRYT</name>
<dbReference type="SMART" id="SM00382">
    <property type="entry name" value="AAA"/>
    <property type="match status" value="1"/>
</dbReference>
<feature type="domain" description="MCM C-terminal AAA(+) ATPase" evidence="13">
    <location>
        <begin position="388"/>
        <end position="594"/>
    </location>
</feature>
<dbReference type="InterPro" id="IPR027925">
    <property type="entry name" value="MCM_N"/>
</dbReference>
<dbReference type="Pfam" id="PF17855">
    <property type="entry name" value="MCM_lid"/>
    <property type="match status" value="1"/>
</dbReference>
<dbReference type="Pfam" id="PF14551">
    <property type="entry name" value="MCM_N"/>
    <property type="match status" value="1"/>
</dbReference>
<dbReference type="GO" id="GO:0016887">
    <property type="term" value="F:ATP hydrolysis activity"/>
    <property type="evidence" value="ECO:0007669"/>
    <property type="project" value="RHEA"/>
</dbReference>
<organism evidence="14 15">
    <name type="scientific">Cryptosporidium ubiquitum</name>
    <dbReference type="NCBI Taxonomy" id="857276"/>
    <lineage>
        <taxon>Eukaryota</taxon>
        <taxon>Sar</taxon>
        <taxon>Alveolata</taxon>
        <taxon>Apicomplexa</taxon>
        <taxon>Conoidasida</taxon>
        <taxon>Coccidia</taxon>
        <taxon>Eucoccidiorida</taxon>
        <taxon>Eimeriorina</taxon>
        <taxon>Cryptosporidiidae</taxon>
        <taxon>Cryptosporidium</taxon>
    </lineage>
</organism>
<dbReference type="EMBL" id="LRBP01000025">
    <property type="protein sequence ID" value="OII72272.1"/>
    <property type="molecule type" value="Genomic_DNA"/>
</dbReference>
<sequence length="860" mass="97563">MAIGVDNAHEKVRAYNDHIKDIQNFLENFEEYDTKENSGEDVVMMAAEEEVGKEESIWKHRKYMKSLQSISNKESSVLYVEIDDILSFGKYENKVTEYNNLVHSILSNTKRYVQLIYIAADNCLPVPTRTNIIDFKLEEINNTKRSEAMKTCNVPAYLRSSFEVYIKASKRMPITPLREVRAEYVGGYVQVNCIVTRVSNVKPRIQVVNYTCEVCGSSIWQSVEGTNYMPLSDCESSQCKNNKRTGNLKCNIKESKFTKFQEIRIQEPADQVPTGNVPRTMKVIAMGENTRKLLPGMYVTISGVFLPVVKEGFQAFRSGLTADTYFEVHYVHSFVTTKKVSLTEYEKKLVKQMEDDEKEREKKSKEDALNGSSGGIGGGAYEVLHSQFYDKLANSIAPEIFGMLDVKKGLLLQLIGGVTNKVNDGMKIRGNIHILLMGDPGVAKSQLLTQITKIAPRSIYATGKGSSGVGLTASVVRDQNTSEVTLEGGALVLADNGICCIDEFDKMDESDRTAIHEVMEQQTVSIAKAGITTTLNARSSVLAAANPISGRYDPRKSPVANMNLPDSLLSRFDLQFLLLDIPDKEKDLRLARHVLYVHKNEKAPSDDFEFNRSMSSQQRQGMGMDQTSHSRSSTKKARRRRNNDEIQDNENENNINQEQRVFSTVFMRYFIEKAQSYTPLVPKELVSEIVEHYVELRRREKIEVTREDWRKTYTTPRTLLGILRLSQALARLRFSNIVERADFEEATRLMIESKKSVTKPGNTGGFSNPGAKNKRHDFRDQIIEIIKDIHRKQAEKIAREDEESMIDEMIEISISDIETRISHRGLLKQQLELVIDEYIELGVLSKSKDGQFISFITDFS</sequence>
<dbReference type="InterPro" id="IPR003593">
    <property type="entry name" value="AAA+_ATPase"/>
</dbReference>
<protein>
    <recommendedName>
        <fullName evidence="11">DNA replication licensing factor MCM7</fullName>
        <ecNumber evidence="11">3.6.4.12</ecNumber>
    </recommendedName>
</protein>
<accession>A0A1J4MDG4</accession>
<evidence type="ECO:0000256" key="9">
    <source>
        <dbReference type="ARBA" id="ARBA00023306"/>
    </source>
</evidence>
<evidence type="ECO:0000259" key="13">
    <source>
        <dbReference type="PROSITE" id="PS50051"/>
    </source>
</evidence>
<dbReference type="Pfam" id="PF24901">
    <property type="entry name" value="WHD_MCM7"/>
    <property type="match status" value="1"/>
</dbReference>
<proteinExistence type="inferred from homology"/>
<keyword evidence="6 10" id="KW-0067">ATP-binding</keyword>
<dbReference type="GO" id="GO:0005524">
    <property type="term" value="F:ATP binding"/>
    <property type="evidence" value="ECO:0007669"/>
    <property type="project" value="UniProtKB-KW"/>
</dbReference>
<dbReference type="Pfam" id="PF17207">
    <property type="entry name" value="MCM_OB"/>
    <property type="match status" value="1"/>
</dbReference>
<dbReference type="InterPro" id="IPR027417">
    <property type="entry name" value="P-loop_NTPase"/>
</dbReference>
<keyword evidence="7 10" id="KW-0238">DNA-binding</keyword>
<evidence type="ECO:0000313" key="14">
    <source>
        <dbReference type="EMBL" id="OII72272.1"/>
    </source>
</evidence>
<feature type="compositionally biased region" description="Basic and acidic residues" evidence="12">
    <location>
        <begin position="352"/>
        <end position="368"/>
    </location>
</feature>
<dbReference type="AlphaFoldDB" id="A0A1J4MDG4"/>
<evidence type="ECO:0000256" key="5">
    <source>
        <dbReference type="ARBA" id="ARBA00022806"/>
    </source>
</evidence>
<dbReference type="InterPro" id="IPR008050">
    <property type="entry name" value="MCM7"/>
</dbReference>
<dbReference type="Pfam" id="PF00493">
    <property type="entry name" value="MCM"/>
    <property type="match status" value="1"/>
</dbReference>
<keyword evidence="9 11" id="KW-0131">Cell cycle</keyword>
<dbReference type="InterPro" id="IPR041562">
    <property type="entry name" value="MCM_lid"/>
</dbReference>
<dbReference type="OrthoDB" id="271325at2759"/>
<evidence type="ECO:0000256" key="8">
    <source>
        <dbReference type="ARBA" id="ARBA00023242"/>
    </source>
</evidence>
<keyword evidence="8 11" id="KW-0539">Nucleus</keyword>
<evidence type="ECO:0000256" key="3">
    <source>
        <dbReference type="ARBA" id="ARBA00022741"/>
    </source>
</evidence>
<dbReference type="PRINTS" id="PR01657">
    <property type="entry name" value="MCMFAMILY"/>
</dbReference>
<dbReference type="InterPro" id="IPR031327">
    <property type="entry name" value="MCM"/>
</dbReference>
<dbReference type="GO" id="GO:0000727">
    <property type="term" value="P:double-strand break repair via break-induced replication"/>
    <property type="evidence" value="ECO:0007669"/>
    <property type="project" value="TreeGrafter"/>
</dbReference>
<dbReference type="PROSITE" id="PS00847">
    <property type="entry name" value="MCM_1"/>
    <property type="match status" value="1"/>
</dbReference>
<gene>
    <name evidence="11" type="primary">MCM7</name>
    <name evidence="14" type="ORF">cubi_01605</name>
</gene>
<dbReference type="SUPFAM" id="SSF52540">
    <property type="entry name" value="P-loop containing nucleoside triphosphate hydrolases"/>
    <property type="match status" value="1"/>
</dbReference>
<dbReference type="EC" id="3.6.4.12" evidence="11"/>
<dbReference type="PROSITE" id="PS50051">
    <property type="entry name" value="MCM_2"/>
    <property type="match status" value="1"/>
</dbReference>
<evidence type="ECO:0000256" key="7">
    <source>
        <dbReference type="ARBA" id="ARBA00023125"/>
    </source>
</evidence>
<dbReference type="InterPro" id="IPR018525">
    <property type="entry name" value="MCM_CS"/>
</dbReference>
<evidence type="ECO:0000256" key="4">
    <source>
        <dbReference type="ARBA" id="ARBA00022801"/>
    </source>
</evidence>
<keyword evidence="15" id="KW-1185">Reference proteome</keyword>
<evidence type="ECO:0000256" key="11">
    <source>
        <dbReference type="RuleBase" id="RU365012"/>
    </source>
</evidence>
<dbReference type="PRINTS" id="PR01663">
    <property type="entry name" value="MCMPROTEIN7"/>
</dbReference>
<evidence type="ECO:0000256" key="6">
    <source>
        <dbReference type="ARBA" id="ARBA00022840"/>
    </source>
</evidence>
<dbReference type="InterPro" id="IPR012340">
    <property type="entry name" value="NA-bd_OB-fold"/>
</dbReference>
<dbReference type="Gene3D" id="3.40.50.300">
    <property type="entry name" value="P-loop containing nucleotide triphosphate hydrolases"/>
    <property type="match status" value="1"/>
</dbReference>